<keyword evidence="2" id="KW-1185">Reference proteome</keyword>
<evidence type="ECO:0000313" key="1">
    <source>
        <dbReference type="EMBL" id="MDO3395402.1"/>
    </source>
</evidence>
<comment type="caution">
    <text evidence="1">The sequence shown here is derived from an EMBL/GenBank/DDBJ whole genome shotgun (WGS) entry which is preliminary data.</text>
</comment>
<gene>
    <name evidence="1" type="ORF">QWJ41_06720</name>
</gene>
<organism evidence="1 2">
    <name type="scientific">Nocardioides cremeus</name>
    <dbReference type="NCBI Taxonomy" id="3058044"/>
    <lineage>
        <taxon>Bacteria</taxon>
        <taxon>Bacillati</taxon>
        <taxon>Actinomycetota</taxon>
        <taxon>Actinomycetes</taxon>
        <taxon>Propionibacteriales</taxon>
        <taxon>Nocardioidaceae</taxon>
        <taxon>Nocardioides</taxon>
    </lineage>
</organism>
<dbReference type="Pfam" id="PF02515">
    <property type="entry name" value="CoA_transf_3"/>
    <property type="match status" value="1"/>
</dbReference>
<dbReference type="Proteomes" id="UP001168363">
    <property type="component" value="Unassembled WGS sequence"/>
</dbReference>
<dbReference type="SUPFAM" id="SSF89796">
    <property type="entry name" value="CoA-transferase family III (CaiB/BaiF)"/>
    <property type="match status" value="1"/>
</dbReference>
<dbReference type="InterPro" id="IPR003673">
    <property type="entry name" value="CoA-Trfase_fam_III"/>
</dbReference>
<dbReference type="EMBL" id="JAULSC010000004">
    <property type="protein sequence ID" value="MDO3395402.1"/>
    <property type="molecule type" value="Genomic_DNA"/>
</dbReference>
<accession>A0ABT8TST9</accession>
<proteinExistence type="predicted"/>
<dbReference type="RefSeq" id="WP_302706713.1">
    <property type="nucleotide sequence ID" value="NZ_JAULSC010000004.1"/>
</dbReference>
<reference evidence="1" key="1">
    <citation type="submission" date="2023-06" db="EMBL/GenBank/DDBJ databases">
        <title>Genome sequence of Nocardioides sp. SOB44.</title>
        <authorList>
            <person name="Zhang G."/>
        </authorList>
    </citation>
    <scope>NUCLEOTIDE SEQUENCE</scope>
    <source>
        <strain evidence="1">SOB44</strain>
    </source>
</reference>
<dbReference type="Gene3D" id="3.30.1540.10">
    <property type="entry name" value="formyl-coa transferase, domain 3"/>
    <property type="match status" value="1"/>
</dbReference>
<dbReference type="PANTHER" id="PTHR48228">
    <property type="entry name" value="SUCCINYL-COA--D-CITRAMALATE COA-TRANSFERASE"/>
    <property type="match status" value="1"/>
</dbReference>
<dbReference type="PANTHER" id="PTHR48228:SF2">
    <property type="entry name" value="E-CINNAMOYL-COA:R-PHENYLLACTATE COA TRANSFERASE LARGE SUBUNIT"/>
    <property type="match status" value="1"/>
</dbReference>
<dbReference type="InterPro" id="IPR023606">
    <property type="entry name" value="CoA-Trfase_III_dom_1_sf"/>
</dbReference>
<dbReference type="InterPro" id="IPR050509">
    <property type="entry name" value="CoA-transferase_III"/>
</dbReference>
<evidence type="ECO:0000313" key="2">
    <source>
        <dbReference type="Proteomes" id="UP001168363"/>
    </source>
</evidence>
<protein>
    <submittedName>
        <fullName evidence="1">CaiB/BaiF CoA-transferase family protein</fullName>
    </submittedName>
</protein>
<sequence>MNTEQTPSPVLDGIKVVEVAAWTFVPTAGAVLADWGADVIKVEHPETGDPQRALISSGVVAGAGSVNHFVEQPNRGKRSVGIDMRTPEGLEVLMRLVETADVFITNMLPSSRKKLGIDVDAVQARNPKIIYARGSGYGPQGDEADRGAYDLAAYWSRGGIADGYTGIGAEYPPAQRPAFGDLFGGFAIASGVAAALFKRERTGEPSVVDVSLLHLAMWQVSTDIVGAGVTGSAIPKFDLADMPNPVANIFRTGDDRHVSFVLLQADRFWEGFCTRIGRPDMVADERFNGMGPRFVNRAECIAEIRGEFAKHPLEHWEKAFADFDGVWDVVKTPVELHSDPAAIANGYLPQIDSGNGDTFALVDSPVQFDLRPNAKTRAPEHGEHTELALVEAGYDWDEIAELKKTGAIR</sequence>
<dbReference type="Gene3D" id="3.40.50.10540">
    <property type="entry name" value="Crotonobetainyl-coa:carnitine coa-transferase, domain 1"/>
    <property type="match status" value="1"/>
</dbReference>
<name>A0ABT8TST9_9ACTN</name>
<dbReference type="InterPro" id="IPR044855">
    <property type="entry name" value="CoA-Trfase_III_dom3_sf"/>
</dbReference>